<dbReference type="Gene3D" id="3.10.450.50">
    <property type="match status" value="1"/>
</dbReference>
<dbReference type="VEuPathDB" id="FungiDB:AB675_7401"/>
<reference evidence="1 2" key="1">
    <citation type="submission" date="2015-06" db="EMBL/GenBank/DDBJ databases">
        <title>Draft genome of the ant-associated black yeast Phialophora attae CBS 131958.</title>
        <authorList>
            <person name="Moreno L.F."/>
            <person name="Stielow B.J."/>
            <person name="de Hoog S."/>
            <person name="Vicente V.A."/>
            <person name="Weiss V.A."/>
            <person name="de Vries M."/>
            <person name="Cruz L.M."/>
            <person name="Souza E.M."/>
        </authorList>
    </citation>
    <scope>NUCLEOTIDE SEQUENCE [LARGE SCALE GENOMIC DNA]</scope>
    <source>
        <strain evidence="1 2">CBS 131958</strain>
    </source>
</reference>
<dbReference type="EMBL" id="LFJN01000057">
    <property type="protein sequence ID" value="KPI34543.1"/>
    <property type="molecule type" value="Genomic_DNA"/>
</dbReference>
<dbReference type="GeneID" id="28739648"/>
<dbReference type="SUPFAM" id="SSF54427">
    <property type="entry name" value="NTF2-like"/>
    <property type="match status" value="1"/>
</dbReference>
<protein>
    <recommendedName>
        <fullName evidence="3">SnoaL-like domain-containing protein</fullName>
    </recommendedName>
</protein>
<evidence type="ECO:0000313" key="1">
    <source>
        <dbReference type="EMBL" id="KPI34543.1"/>
    </source>
</evidence>
<name>A0A0N1HGJ2_9EURO</name>
<keyword evidence="2" id="KW-1185">Reference proteome</keyword>
<sequence>MSDKYTFENSSHGPAPFADLLSTFLRHADDPASAKYLDIFADDAQLMFGPAPAVGKEAIRIGREGSFNPDTGPIIAQQHRLGKIFFSPGANAAGASETQEVVANGSVSYWLKSGRQIDCTWVSWVTFKEQGQGGWRAVYYQVYLSTSELFDAIKEMTT</sequence>
<comment type="caution">
    <text evidence="1">The sequence shown here is derived from an EMBL/GenBank/DDBJ whole genome shotgun (WGS) entry which is preliminary data.</text>
</comment>
<dbReference type="InterPro" id="IPR032710">
    <property type="entry name" value="NTF2-like_dom_sf"/>
</dbReference>
<dbReference type="Proteomes" id="UP000038010">
    <property type="component" value="Unassembled WGS sequence"/>
</dbReference>
<evidence type="ECO:0000313" key="2">
    <source>
        <dbReference type="Proteomes" id="UP000038010"/>
    </source>
</evidence>
<gene>
    <name evidence="1" type="ORF">AB675_7401</name>
</gene>
<accession>A0A0N1HGJ2</accession>
<dbReference type="OrthoDB" id="3468019at2759"/>
<organism evidence="1 2">
    <name type="scientific">Cyphellophora attinorum</name>
    <dbReference type="NCBI Taxonomy" id="1664694"/>
    <lineage>
        <taxon>Eukaryota</taxon>
        <taxon>Fungi</taxon>
        <taxon>Dikarya</taxon>
        <taxon>Ascomycota</taxon>
        <taxon>Pezizomycotina</taxon>
        <taxon>Eurotiomycetes</taxon>
        <taxon>Chaetothyriomycetidae</taxon>
        <taxon>Chaetothyriales</taxon>
        <taxon>Cyphellophoraceae</taxon>
        <taxon>Cyphellophora</taxon>
    </lineage>
</organism>
<dbReference type="RefSeq" id="XP_017994506.1">
    <property type="nucleotide sequence ID" value="XM_018147768.1"/>
</dbReference>
<evidence type="ECO:0008006" key="3">
    <source>
        <dbReference type="Google" id="ProtNLM"/>
    </source>
</evidence>
<proteinExistence type="predicted"/>
<dbReference type="AlphaFoldDB" id="A0A0N1HGJ2"/>